<comment type="similarity">
    <text evidence="1">Belongs to the multicopper oxidase family.</text>
</comment>
<evidence type="ECO:0000313" key="5">
    <source>
        <dbReference type="Proteomes" id="UP000257109"/>
    </source>
</evidence>
<dbReference type="PANTHER" id="PTHR11709:SF443">
    <property type="entry name" value="LACCASE-15"/>
    <property type="match status" value="1"/>
</dbReference>
<keyword evidence="5" id="KW-1185">Reference proteome</keyword>
<comment type="caution">
    <text evidence="4">The sequence shown here is derived from an EMBL/GenBank/DDBJ whole genome shotgun (WGS) entry which is preliminary data.</text>
</comment>
<accession>A0A371GHX4</accession>
<evidence type="ECO:0000313" key="4">
    <source>
        <dbReference type="EMBL" id="RDX90169.1"/>
    </source>
</evidence>
<feature type="chain" id="PRO_5017083912" evidence="2">
    <location>
        <begin position="25"/>
        <end position="110"/>
    </location>
</feature>
<feature type="signal peptide" evidence="2">
    <location>
        <begin position="1"/>
        <end position="24"/>
    </location>
</feature>
<proteinExistence type="inferred from homology"/>
<dbReference type="InterPro" id="IPR011707">
    <property type="entry name" value="Cu-oxidase-like_N"/>
</dbReference>
<dbReference type="Pfam" id="PF07732">
    <property type="entry name" value="Cu-oxidase_3"/>
    <property type="match status" value="1"/>
</dbReference>
<evidence type="ECO:0000259" key="3">
    <source>
        <dbReference type="Pfam" id="PF07732"/>
    </source>
</evidence>
<evidence type="ECO:0000256" key="1">
    <source>
        <dbReference type="ARBA" id="ARBA00010609"/>
    </source>
</evidence>
<dbReference type="OrthoDB" id="1421483at2759"/>
<organism evidence="4 5">
    <name type="scientific">Mucuna pruriens</name>
    <name type="common">Velvet bean</name>
    <name type="synonym">Dolichos pruriens</name>
    <dbReference type="NCBI Taxonomy" id="157652"/>
    <lineage>
        <taxon>Eukaryota</taxon>
        <taxon>Viridiplantae</taxon>
        <taxon>Streptophyta</taxon>
        <taxon>Embryophyta</taxon>
        <taxon>Tracheophyta</taxon>
        <taxon>Spermatophyta</taxon>
        <taxon>Magnoliopsida</taxon>
        <taxon>eudicotyledons</taxon>
        <taxon>Gunneridae</taxon>
        <taxon>Pentapetalae</taxon>
        <taxon>rosids</taxon>
        <taxon>fabids</taxon>
        <taxon>Fabales</taxon>
        <taxon>Fabaceae</taxon>
        <taxon>Papilionoideae</taxon>
        <taxon>50 kb inversion clade</taxon>
        <taxon>NPAAA clade</taxon>
        <taxon>indigoferoid/millettioid clade</taxon>
        <taxon>Phaseoleae</taxon>
        <taxon>Mucuna</taxon>
    </lineage>
</organism>
<reference evidence="4" key="1">
    <citation type="submission" date="2018-05" db="EMBL/GenBank/DDBJ databases">
        <title>Draft genome of Mucuna pruriens seed.</title>
        <authorList>
            <person name="Nnadi N.E."/>
            <person name="Vos R."/>
            <person name="Hasami M.H."/>
            <person name="Devisetty U.K."/>
            <person name="Aguiy J.C."/>
        </authorList>
    </citation>
    <scope>NUCLEOTIDE SEQUENCE [LARGE SCALE GENOMIC DNA]</scope>
    <source>
        <strain evidence="4">JCA_2017</strain>
    </source>
</reference>
<dbReference type="GO" id="GO:0005507">
    <property type="term" value="F:copper ion binding"/>
    <property type="evidence" value="ECO:0007669"/>
    <property type="project" value="InterPro"/>
</dbReference>
<dbReference type="STRING" id="157652.A0A371GHX4"/>
<protein>
    <submittedName>
        <fullName evidence="4">Laccase-9</fullName>
    </submittedName>
</protein>
<feature type="non-terminal residue" evidence="4">
    <location>
        <position position="1"/>
    </location>
</feature>
<dbReference type="SUPFAM" id="SSF49503">
    <property type="entry name" value="Cupredoxins"/>
    <property type="match status" value="1"/>
</dbReference>
<dbReference type="InterPro" id="IPR008972">
    <property type="entry name" value="Cupredoxin"/>
</dbReference>
<dbReference type="EMBL" id="QJKJ01005471">
    <property type="protein sequence ID" value="RDX90169.1"/>
    <property type="molecule type" value="Genomic_DNA"/>
</dbReference>
<dbReference type="GO" id="GO:0016491">
    <property type="term" value="F:oxidoreductase activity"/>
    <property type="evidence" value="ECO:0007669"/>
    <property type="project" value="TreeGrafter"/>
</dbReference>
<dbReference type="AlphaFoldDB" id="A0A371GHX4"/>
<gene>
    <name evidence="4" type="primary">LAC9</name>
    <name evidence="4" type="ORF">CR513_28005</name>
</gene>
<feature type="domain" description="Plastocyanin-like" evidence="3">
    <location>
        <begin position="33"/>
        <end position="84"/>
    </location>
</feature>
<sequence>MWFSKKIIFLQILWFSFFIDLHSTTNNHYKFVVQEVKHTRLCHTTSILTVNGKFPGPTITAQKGDTVYVTVYNKGRYNITLPWYLFHNLRTFVLFWRIKSKKIILVLHCC</sequence>
<dbReference type="Gene3D" id="2.60.40.420">
    <property type="entry name" value="Cupredoxins - blue copper proteins"/>
    <property type="match status" value="1"/>
</dbReference>
<evidence type="ECO:0000256" key="2">
    <source>
        <dbReference type="SAM" id="SignalP"/>
    </source>
</evidence>
<dbReference type="PANTHER" id="PTHR11709">
    <property type="entry name" value="MULTI-COPPER OXIDASE"/>
    <property type="match status" value="1"/>
</dbReference>
<name>A0A371GHX4_MUCPR</name>
<keyword evidence="2" id="KW-0732">Signal</keyword>
<dbReference type="InterPro" id="IPR045087">
    <property type="entry name" value="Cu-oxidase_fam"/>
</dbReference>
<dbReference type="Proteomes" id="UP000257109">
    <property type="component" value="Unassembled WGS sequence"/>
</dbReference>